<dbReference type="Proteomes" id="UP001243375">
    <property type="component" value="Unassembled WGS sequence"/>
</dbReference>
<organism evidence="1 2">
    <name type="scientific">Naganishia vaughanmartiniae</name>
    <dbReference type="NCBI Taxonomy" id="1424756"/>
    <lineage>
        <taxon>Eukaryota</taxon>
        <taxon>Fungi</taxon>
        <taxon>Dikarya</taxon>
        <taxon>Basidiomycota</taxon>
        <taxon>Agaricomycotina</taxon>
        <taxon>Tremellomycetes</taxon>
        <taxon>Filobasidiales</taxon>
        <taxon>Filobasidiaceae</taxon>
        <taxon>Naganishia</taxon>
    </lineage>
</organism>
<comment type="caution">
    <text evidence="1">The sequence shown here is derived from an EMBL/GenBank/DDBJ whole genome shotgun (WGS) entry which is preliminary data.</text>
</comment>
<sequence length="426" mass="46512">MSSHLQNARAANRVARAREQDEESSEEDEVAETQASQSRRRKGKGRARDSDEDDDGDDVASSQMQRGKATQTQGGATQGLTVDISGSAAFKKKVHDLVKLALYQEYRKQPLRKDDINKKVMERANAKVFNAVFDEAQAILRLKFGMELVGLRQRVEEAAANGANGEDAIGAATQKKKGTAGAKAYILRSVLPASLISLMSKPKPLAQDGSTAHIDLAAPTGGEGDGKVDCGALIDWQKGDGGPTGGIAMVGLLWVVLGTILVHDRTLQEEKLKTIFSERLDIQERTVLPLLSRDQVRRQITFDEFLKNLVKQNYLEKVKIPGVNQGEELAELRWGARADAEFGEQEVAEFMVDIMATRELIGVASDDEEEDARPARGKRGRNGQNGNHANGGGAQKDQETPEQRRTKMMDNIKQAAGTELHSITKA</sequence>
<keyword evidence="2" id="KW-1185">Reference proteome</keyword>
<accession>A0ACC2X000</accession>
<proteinExistence type="predicted"/>
<name>A0ACC2X000_9TREE</name>
<gene>
    <name evidence="1" type="ORF">QFC22_004557</name>
</gene>
<protein>
    <submittedName>
        <fullName evidence="1">Uncharacterized protein</fullName>
    </submittedName>
</protein>
<dbReference type="EMBL" id="JASBWU010000013">
    <property type="protein sequence ID" value="KAJ9116900.1"/>
    <property type="molecule type" value="Genomic_DNA"/>
</dbReference>
<evidence type="ECO:0000313" key="1">
    <source>
        <dbReference type="EMBL" id="KAJ9116900.1"/>
    </source>
</evidence>
<reference evidence="1" key="1">
    <citation type="submission" date="2023-04" db="EMBL/GenBank/DDBJ databases">
        <title>Draft Genome sequencing of Naganishia species isolated from polar environments using Oxford Nanopore Technology.</title>
        <authorList>
            <person name="Leo P."/>
            <person name="Venkateswaran K."/>
        </authorList>
    </citation>
    <scope>NUCLEOTIDE SEQUENCE</scope>
    <source>
        <strain evidence="1">MNA-CCFEE 5425</strain>
    </source>
</reference>
<evidence type="ECO:0000313" key="2">
    <source>
        <dbReference type="Proteomes" id="UP001243375"/>
    </source>
</evidence>